<dbReference type="InterPro" id="IPR028082">
    <property type="entry name" value="Peripla_BP_I"/>
</dbReference>
<feature type="signal peptide" evidence="1">
    <location>
        <begin position="1"/>
        <end position="24"/>
    </location>
</feature>
<dbReference type="EMBL" id="JAGGJX010000002">
    <property type="protein sequence ID" value="MBP1855202.1"/>
    <property type="molecule type" value="Genomic_DNA"/>
</dbReference>
<dbReference type="Proteomes" id="UP000767291">
    <property type="component" value="Unassembled WGS sequence"/>
</dbReference>
<evidence type="ECO:0000256" key="1">
    <source>
        <dbReference type="SAM" id="SignalP"/>
    </source>
</evidence>
<protein>
    <submittedName>
        <fullName evidence="2">ABC transport system substrate-binding protein</fullName>
    </submittedName>
</protein>
<dbReference type="SUPFAM" id="SSF53822">
    <property type="entry name" value="Periplasmic binding protein-like I"/>
    <property type="match status" value="1"/>
</dbReference>
<feature type="chain" id="PRO_5046503270" evidence="1">
    <location>
        <begin position="25"/>
        <end position="333"/>
    </location>
</feature>
<dbReference type="RefSeq" id="WP_209456656.1">
    <property type="nucleotide sequence ID" value="NZ_BAAACS010000002.1"/>
</dbReference>
<dbReference type="Pfam" id="PF04392">
    <property type="entry name" value="ABC_sub_bind"/>
    <property type="match status" value="1"/>
</dbReference>
<dbReference type="CDD" id="cd06325">
    <property type="entry name" value="PBP1_ABC_unchar_transporter"/>
    <property type="match status" value="1"/>
</dbReference>
<dbReference type="PROSITE" id="PS51257">
    <property type="entry name" value="PROKAR_LIPOPROTEIN"/>
    <property type="match status" value="1"/>
</dbReference>
<dbReference type="Gene3D" id="3.40.50.2300">
    <property type="match status" value="2"/>
</dbReference>
<name>A0ABS4EB87_9FIRM</name>
<evidence type="ECO:0000313" key="3">
    <source>
        <dbReference type="Proteomes" id="UP000767291"/>
    </source>
</evidence>
<proteinExistence type="predicted"/>
<keyword evidence="3" id="KW-1185">Reference proteome</keyword>
<sequence>MKKSKKLASLILVGSLGVSMLSGCSDSPSNKNGEINKIQTIGITQLVEHPSLDKTREGFVKALEDNGYKDGENIKIDYQNAQNSIPTTQTIASKFASDKKDLIYAISTPSAQAAYNATKDIPIMITAVTDPIEAGLVKSLEKPGGNVSGTSDYISIDKNLELVKTFVPEAKTIGVLYNTSEVNSKIQVDNLKEYAEKNNYTVVEKGVSSSNEVNQAMSSLAGKIDALYVPTDNLIVSSMPIVSKIANSNKIPVIACEDGSVSSGALACQGIDYEKLGYKSGELAIKVLKGEKISNIPVTTLDETQIIVNEDTLKALSLDKPEDDIVYIKTQSN</sequence>
<dbReference type="PANTHER" id="PTHR35271:SF1">
    <property type="entry name" value="ABC TRANSPORTER, SUBSTRATE-BINDING LIPOPROTEIN"/>
    <property type="match status" value="1"/>
</dbReference>
<dbReference type="InterPro" id="IPR007487">
    <property type="entry name" value="ABC_transpt-TYRBP-like"/>
</dbReference>
<keyword evidence="1" id="KW-0732">Signal</keyword>
<gene>
    <name evidence="2" type="ORF">J2Z43_001595</name>
</gene>
<organism evidence="2 3">
    <name type="scientific">Metaclostridioides mangenotii</name>
    <dbReference type="NCBI Taxonomy" id="1540"/>
    <lineage>
        <taxon>Bacteria</taxon>
        <taxon>Bacillati</taxon>
        <taxon>Bacillota</taxon>
        <taxon>Clostridia</taxon>
        <taxon>Peptostreptococcales</taxon>
        <taxon>Peptostreptococcaceae</taxon>
        <taxon>Metaclostridioides</taxon>
    </lineage>
</organism>
<dbReference type="PANTHER" id="PTHR35271">
    <property type="entry name" value="ABC TRANSPORTER, SUBSTRATE-BINDING LIPOPROTEIN-RELATED"/>
    <property type="match status" value="1"/>
</dbReference>
<evidence type="ECO:0000313" key="2">
    <source>
        <dbReference type="EMBL" id="MBP1855202.1"/>
    </source>
</evidence>
<reference evidence="2 3" key="1">
    <citation type="submission" date="2021-03" db="EMBL/GenBank/DDBJ databases">
        <title>Genomic Encyclopedia of Type Strains, Phase IV (KMG-IV): sequencing the most valuable type-strain genomes for metagenomic binning, comparative biology and taxonomic classification.</title>
        <authorList>
            <person name="Goeker M."/>
        </authorList>
    </citation>
    <scope>NUCLEOTIDE SEQUENCE [LARGE SCALE GENOMIC DNA]</scope>
    <source>
        <strain evidence="2 3">DSM 1289</strain>
    </source>
</reference>
<comment type="caution">
    <text evidence="2">The sequence shown here is derived from an EMBL/GenBank/DDBJ whole genome shotgun (WGS) entry which is preliminary data.</text>
</comment>
<accession>A0ABS4EB87</accession>